<dbReference type="GO" id="GO:0006352">
    <property type="term" value="P:DNA-templated transcription initiation"/>
    <property type="evidence" value="ECO:0007669"/>
    <property type="project" value="InterPro"/>
</dbReference>
<name>A0A975PEZ1_9BACT</name>
<dbReference type="Pfam" id="PF04545">
    <property type="entry name" value="Sigma70_r4"/>
    <property type="match status" value="1"/>
</dbReference>
<dbReference type="SUPFAM" id="SSF88659">
    <property type="entry name" value="Sigma3 and sigma4 domains of RNA polymerase sigma factors"/>
    <property type="match status" value="1"/>
</dbReference>
<feature type="domain" description="RNA polymerase sigma-70 region 4" evidence="7">
    <location>
        <begin position="135"/>
        <end position="182"/>
    </location>
</feature>
<dbReference type="KEGG" id="lamb:KBB96_02295"/>
<evidence type="ECO:0000256" key="4">
    <source>
        <dbReference type="ARBA" id="ARBA00023125"/>
    </source>
</evidence>
<evidence type="ECO:0000256" key="1">
    <source>
        <dbReference type="ARBA" id="ARBA00010641"/>
    </source>
</evidence>
<gene>
    <name evidence="8" type="ORF">KBB96_02295</name>
</gene>
<dbReference type="Gene3D" id="1.10.1740.10">
    <property type="match status" value="1"/>
</dbReference>
<dbReference type="InterPro" id="IPR036388">
    <property type="entry name" value="WH-like_DNA-bd_sf"/>
</dbReference>
<evidence type="ECO:0000256" key="5">
    <source>
        <dbReference type="ARBA" id="ARBA00023163"/>
    </source>
</evidence>
<keyword evidence="2" id="KW-0805">Transcription regulation</keyword>
<accession>A0A975PEZ1</accession>
<dbReference type="InterPro" id="IPR013324">
    <property type="entry name" value="RNA_pol_sigma_r3/r4-like"/>
</dbReference>
<evidence type="ECO:0000259" key="6">
    <source>
        <dbReference type="Pfam" id="PF04542"/>
    </source>
</evidence>
<keyword evidence="3" id="KW-0731">Sigma factor</keyword>
<evidence type="ECO:0000313" key="8">
    <source>
        <dbReference type="EMBL" id="QUE51729.1"/>
    </source>
</evidence>
<dbReference type="AlphaFoldDB" id="A0A975PEZ1"/>
<dbReference type="RefSeq" id="WP_211631868.1">
    <property type="nucleotide sequence ID" value="NZ_CP073100.1"/>
</dbReference>
<dbReference type="NCBIfam" id="TIGR02937">
    <property type="entry name" value="sigma70-ECF"/>
    <property type="match status" value="1"/>
</dbReference>
<dbReference type="InterPro" id="IPR014284">
    <property type="entry name" value="RNA_pol_sigma-70_dom"/>
</dbReference>
<evidence type="ECO:0000256" key="2">
    <source>
        <dbReference type="ARBA" id="ARBA00023015"/>
    </source>
</evidence>
<dbReference type="EMBL" id="CP073100">
    <property type="protein sequence ID" value="QUE51729.1"/>
    <property type="molecule type" value="Genomic_DNA"/>
</dbReference>
<proteinExistence type="inferred from homology"/>
<dbReference type="CDD" id="cd06171">
    <property type="entry name" value="Sigma70_r4"/>
    <property type="match status" value="1"/>
</dbReference>
<dbReference type="Pfam" id="PF04542">
    <property type="entry name" value="Sigma70_r2"/>
    <property type="match status" value="1"/>
</dbReference>
<dbReference type="Proteomes" id="UP000676169">
    <property type="component" value="Chromosome"/>
</dbReference>
<sequence>MDEASQPVNAATDLSPSATAWRSWLVEHGPRLLLFARQQTRSNEDAQDILQDALVKLVDKLNSGEFVGGQDAWLPYLYTAIRRLAIDLSRRDDRRKRREDTVGVEIESDQKDAFHPWFESEASDDETRALLEAGLKELPPKFAEVIVMKIWGERTFAEIGESLGISQNTAASRYRYGLEALKRKLGGARRKGDLSI</sequence>
<dbReference type="InterPro" id="IPR013325">
    <property type="entry name" value="RNA_pol_sigma_r2"/>
</dbReference>
<comment type="similarity">
    <text evidence="1">Belongs to the sigma-70 factor family. ECF subfamily.</text>
</comment>
<evidence type="ECO:0000313" key="9">
    <source>
        <dbReference type="Proteomes" id="UP000676169"/>
    </source>
</evidence>
<feature type="domain" description="RNA polymerase sigma-70 region 2" evidence="6">
    <location>
        <begin position="27"/>
        <end position="95"/>
    </location>
</feature>
<dbReference type="GO" id="GO:0003677">
    <property type="term" value="F:DNA binding"/>
    <property type="evidence" value="ECO:0007669"/>
    <property type="project" value="UniProtKB-KW"/>
</dbReference>
<keyword evidence="9" id="KW-1185">Reference proteome</keyword>
<dbReference type="SUPFAM" id="SSF88946">
    <property type="entry name" value="Sigma2 domain of RNA polymerase sigma factors"/>
    <property type="match status" value="1"/>
</dbReference>
<protein>
    <submittedName>
        <fullName evidence="8">Sigma-70 family RNA polymerase sigma factor</fullName>
    </submittedName>
</protein>
<dbReference type="InterPro" id="IPR007627">
    <property type="entry name" value="RNA_pol_sigma70_r2"/>
</dbReference>
<evidence type="ECO:0000256" key="3">
    <source>
        <dbReference type="ARBA" id="ARBA00023082"/>
    </source>
</evidence>
<reference evidence="8" key="1">
    <citation type="submission" date="2021-04" db="EMBL/GenBank/DDBJ databases">
        <title>Luteolibacter sp. 32A isolated from the skin of an Anderson's salamander (Ambystoma andersonii).</title>
        <authorList>
            <person name="Spergser J."/>
            <person name="Busse H.-J."/>
        </authorList>
    </citation>
    <scope>NUCLEOTIDE SEQUENCE</scope>
    <source>
        <strain evidence="8">32A</strain>
    </source>
</reference>
<dbReference type="InterPro" id="IPR007630">
    <property type="entry name" value="RNA_pol_sigma70_r4"/>
</dbReference>
<dbReference type="PANTHER" id="PTHR43133">
    <property type="entry name" value="RNA POLYMERASE ECF-TYPE SIGMA FACTO"/>
    <property type="match status" value="1"/>
</dbReference>
<organism evidence="8 9">
    <name type="scientific">Luteolibacter ambystomatis</name>
    <dbReference type="NCBI Taxonomy" id="2824561"/>
    <lineage>
        <taxon>Bacteria</taxon>
        <taxon>Pseudomonadati</taxon>
        <taxon>Verrucomicrobiota</taxon>
        <taxon>Verrucomicrobiia</taxon>
        <taxon>Verrucomicrobiales</taxon>
        <taxon>Verrucomicrobiaceae</taxon>
        <taxon>Luteolibacter</taxon>
    </lineage>
</organism>
<dbReference type="GO" id="GO:0016987">
    <property type="term" value="F:sigma factor activity"/>
    <property type="evidence" value="ECO:0007669"/>
    <property type="project" value="UniProtKB-KW"/>
</dbReference>
<keyword evidence="5" id="KW-0804">Transcription</keyword>
<keyword evidence="4" id="KW-0238">DNA-binding</keyword>
<evidence type="ECO:0000259" key="7">
    <source>
        <dbReference type="Pfam" id="PF04545"/>
    </source>
</evidence>
<dbReference type="PANTHER" id="PTHR43133:SF8">
    <property type="entry name" value="RNA POLYMERASE SIGMA FACTOR HI_1459-RELATED"/>
    <property type="match status" value="1"/>
</dbReference>
<dbReference type="InterPro" id="IPR039425">
    <property type="entry name" value="RNA_pol_sigma-70-like"/>
</dbReference>
<dbReference type="Gene3D" id="1.10.10.10">
    <property type="entry name" value="Winged helix-like DNA-binding domain superfamily/Winged helix DNA-binding domain"/>
    <property type="match status" value="1"/>
</dbReference>